<dbReference type="InterPro" id="IPR050896">
    <property type="entry name" value="Mito_lipid_metab_GTPase"/>
</dbReference>
<dbReference type="GeneID" id="43584661"/>
<protein>
    <recommendedName>
        <fullName evidence="1">Genetic interactor of prohibitins 3, mitochondrial</fullName>
    </recommendedName>
    <alternativeName>
        <fullName evidence="3">Found in mitochondrial proteome protein 38</fullName>
    </alternativeName>
</protein>
<dbReference type="GO" id="GO:0005739">
    <property type="term" value="C:mitochondrion"/>
    <property type="evidence" value="ECO:0007669"/>
    <property type="project" value="TreeGrafter"/>
</dbReference>
<feature type="region of interest" description="Disordered" evidence="4">
    <location>
        <begin position="584"/>
        <end position="654"/>
    </location>
</feature>
<accession>A0A5E8C306</accession>
<reference evidence="5 6" key="1">
    <citation type="submission" date="2019-09" db="EMBL/GenBank/DDBJ databases">
        <authorList>
            <person name="Brejova B."/>
        </authorList>
    </citation>
    <scope>NUCLEOTIDE SEQUENCE [LARGE SCALE GENOMIC DNA]</scope>
</reference>
<evidence type="ECO:0000256" key="2">
    <source>
        <dbReference type="ARBA" id="ARBA00022946"/>
    </source>
</evidence>
<dbReference type="PANTHER" id="PTHR46434:SF1">
    <property type="entry name" value="GENETIC INTERACTOR OF PROHIBITINS 3, MITOCHONDRIAL"/>
    <property type="match status" value="1"/>
</dbReference>
<dbReference type="SUPFAM" id="SSF52540">
    <property type="entry name" value="P-loop containing nucleoside triphosphate hydrolases"/>
    <property type="match status" value="1"/>
</dbReference>
<dbReference type="InterPro" id="IPR027417">
    <property type="entry name" value="P-loop_NTPase"/>
</dbReference>
<evidence type="ECO:0000313" key="6">
    <source>
        <dbReference type="Proteomes" id="UP000398389"/>
    </source>
</evidence>
<dbReference type="RefSeq" id="XP_031856452.1">
    <property type="nucleotide sequence ID" value="XM_032000561.1"/>
</dbReference>
<dbReference type="AlphaFoldDB" id="A0A5E8C306"/>
<evidence type="ECO:0000256" key="1">
    <source>
        <dbReference type="ARBA" id="ARBA00018901"/>
    </source>
</evidence>
<feature type="region of interest" description="Disordered" evidence="4">
    <location>
        <begin position="141"/>
        <end position="161"/>
    </location>
</feature>
<organism evidence="5 6">
    <name type="scientific">Magnusiomyces paraingens</name>
    <dbReference type="NCBI Taxonomy" id="2606893"/>
    <lineage>
        <taxon>Eukaryota</taxon>
        <taxon>Fungi</taxon>
        <taxon>Dikarya</taxon>
        <taxon>Ascomycota</taxon>
        <taxon>Saccharomycotina</taxon>
        <taxon>Dipodascomycetes</taxon>
        <taxon>Dipodascales</taxon>
        <taxon>Dipodascaceae</taxon>
        <taxon>Magnusiomyces</taxon>
    </lineage>
</organism>
<keyword evidence="6" id="KW-1185">Reference proteome</keyword>
<evidence type="ECO:0000256" key="4">
    <source>
        <dbReference type="SAM" id="MobiDB-lite"/>
    </source>
</evidence>
<name>A0A5E8C306_9ASCO</name>
<evidence type="ECO:0000313" key="5">
    <source>
        <dbReference type="EMBL" id="VVT57742.1"/>
    </source>
</evidence>
<feature type="compositionally biased region" description="Acidic residues" evidence="4">
    <location>
        <begin position="624"/>
        <end position="637"/>
    </location>
</feature>
<dbReference type="PANTHER" id="PTHR46434">
    <property type="entry name" value="GENETIC INTERACTOR OF PROHIBITINS 3, MITOCHONDRIAL"/>
    <property type="match status" value="1"/>
</dbReference>
<dbReference type="OrthoDB" id="1696305at2759"/>
<evidence type="ECO:0000256" key="3">
    <source>
        <dbReference type="ARBA" id="ARBA00031834"/>
    </source>
</evidence>
<dbReference type="Proteomes" id="UP000398389">
    <property type="component" value="Unassembled WGS sequence"/>
</dbReference>
<dbReference type="EMBL" id="CABVLU010000005">
    <property type="protein sequence ID" value="VVT57742.1"/>
    <property type="molecule type" value="Genomic_DNA"/>
</dbReference>
<dbReference type="Gene3D" id="3.40.50.300">
    <property type="entry name" value="P-loop containing nucleotide triphosphate hydrolases"/>
    <property type="match status" value="1"/>
</dbReference>
<feature type="compositionally biased region" description="Basic and acidic residues" evidence="4">
    <location>
        <begin position="593"/>
        <end position="604"/>
    </location>
</feature>
<gene>
    <name evidence="5" type="ORF">SAPINGB_P005847</name>
</gene>
<proteinExistence type="predicted"/>
<sequence>MKSAFRLLSKRPLIQPSRQSLNILRSTIVLSSTRVSLFHSSIPNAQKASNPKARKATKQIKSNSKIFVHKVTDLVPKCNGCGTPFQRTFPESLGYYDEPDSKLRTKSIQDKKLEHHNNLFGQMDTLSQAIYSHSVVTGEVAEAKGSEEVESSDSKKKEERHIIEADSSPALKIEDFVSDLYEKRLIQSIKDTQRDEINSGLCTTCRLTKGGQYFDYTKVGHPSTEEVLAQIPKDGVIIHVISGQEFPASFIPEITKYAADRKIIYVVTKCDLAVDEQFKTRQRFLPYVQRELYDKYKVNPDDVYAVSTLVKWGVEELFQDLPVDSYIVGLPNTGKTALAFSLGNLYKTKLLKDSLPIEQRQRKYGISHLPLKTKAPISYINSGRRITDLPAVQAERGIVYNYINPKKLLTTVNSSVFIKRLGLPSATPVTITKNGSALSLGGIVFVQMDDAPPNVTLICWCVCGNRKQVVQRFSSVEKAVEISAAPLNSQQDWFLTKPYDINDPEQAAKFKPQKVMSVRIDGAGFDFGVLGYASVILTLSGKIPENGVGVTLYALPGVEICPRTPIIKHMKAFQVSKRQEKMQKIKRGSVIKDQNEHRDTVEKSKKLKAKALKNEERKKKKEEKDDDKDGDDFDFENYDVQVKEVKNPASTTSL</sequence>
<keyword evidence="2" id="KW-0809">Transit peptide</keyword>